<dbReference type="Pfam" id="PF00230">
    <property type="entry name" value="MIP"/>
    <property type="match status" value="1"/>
</dbReference>
<keyword evidence="6" id="KW-0813">Transport</keyword>
<evidence type="ECO:0000256" key="8">
    <source>
        <dbReference type="SAM" id="Phobius"/>
    </source>
</evidence>
<feature type="region of interest" description="Disordered" evidence="7">
    <location>
        <begin position="288"/>
        <end position="345"/>
    </location>
</feature>
<keyword evidence="4 8" id="KW-1133">Transmembrane helix</keyword>
<evidence type="ECO:0000256" key="7">
    <source>
        <dbReference type="SAM" id="MobiDB-lite"/>
    </source>
</evidence>
<comment type="caution">
    <text evidence="9">The sequence shown here is derived from an EMBL/GenBank/DDBJ whole genome shotgun (WGS) entry which is preliminary data.</text>
</comment>
<name>A0ABR4PRT0_9HELO</name>
<evidence type="ECO:0000313" key="9">
    <source>
        <dbReference type="EMBL" id="KAL3426074.1"/>
    </source>
</evidence>
<evidence type="ECO:0000313" key="10">
    <source>
        <dbReference type="Proteomes" id="UP001629113"/>
    </source>
</evidence>
<dbReference type="Proteomes" id="UP001629113">
    <property type="component" value="Unassembled WGS sequence"/>
</dbReference>
<dbReference type="Gene3D" id="1.20.1080.10">
    <property type="entry name" value="Glycerol uptake facilitator protein"/>
    <property type="match status" value="1"/>
</dbReference>
<gene>
    <name evidence="9" type="ORF">PVAG01_02865</name>
</gene>
<dbReference type="PRINTS" id="PR00783">
    <property type="entry name" value="MINTRINSICP"/>
</dbReference>
<comment type="similarity">
    <text evidence="2 6">Belongs to the MIP/aquaporin (TC 1.A.8) family.</text>
</comment>
<feature type="transmembrane region" description="Helical" evidence="8">
    <location>
        <begin position="61"/>
        <end position="79"/>
    </location>
</feature>
<feature type="transmembrane region" description="Helical" evidence="8">
    <location>
        <begin position="212"/>
        <end position="237"/>
    </location>
</feature>
<feature type="region of interest" description="Disordered" evidence="7">
    <location>
        <begin position="403"/>
        <end position="431"/>
    </location>
</feature>
<accession>A0ABR4PRT0</accession>
<evidence type="ECO:0000256" key="2">
    <source>
        <dbReference type="ARBA" id="ARBA00006175"/>
    </source>
</evidence>
<feature type="transmembrane region" description="Helical" evidence="8">
    <location>
        <begin position="141"/>
        <end position="166"/>
    </location>
</feature>
<protein>
    <submittedName>
        <fullName evidence="9">Aquaporin</fullName>
    </submittedName>
</protein>
<dbReference type="PANTHER" id="PTHR19139">
    <property type="entry name" value="AQUAPORIN TRANSPORTER"/>
    <property type="match status" value="1"/>
</dbReference>
<keyword evidence="10" id="KW-1185">Reference proteome</keyword>
<evidence type="ECO:0000256" key="6">
    <source>
        <dbReference type="RuleBase" id="RU000477"/>
    </source>
</evidence>
<sequence length="455" mass="48945">MNINTPRTNGGFTLPWVNNDRKRRVATGSSSRSSLKSNRLPFLNWIPDEARNHFVASTAEFTGTTLFLFFAFSGTQVALLADAGDSPNAVGSPSNPAQLLYIALCFGFSLAVNAWVFFRISGGLFNPAVTMGMCLVGALPYLRGVFLIVSQILGGITAAAICSALFPGPLTVRTSLGGGTSVVQGLFIEMFLTAELVFTIFMLAAEKHKGTFIAPIGIGLSLFIAELTGVYFTGGSVNPARSFGPSLVAHEFHSYHWIYWIGPILGSLLASGFYLFIKMLEYETANPGQDRAQEEGEHFNPDLHQNDSNTRVSFAPNDHVAEEGRGGAPLKNMQPVGSYGHPDEYGVQTRPFSDSPAPPHPNDQFAGLSEGGMHAHEFVKPGLRASSASDQTVVANNTVQAPRNTTTNTATKSAMRPGSRGGNINGKEHSVQSNTYNNRNIRSVNQADEVFFDKA</sequence>
<feature type="transmembrane region" description="Helical" evidence="8">
    <location>
        <begin position="186"/>
        <end position="205"/>
    </location>
</feature>
<keyword evidence="3 6" id="KW-0812">Transmembrane</keyword>
<feature type="compositionally biased region" description="Polar residues" evidence="7">
    <location>
        <begin position="403"/>
        <end position="412"/>
    </location>
</feature>
<dbReference type="PANTHER" id="PTHR19139:SF199">
    <property type="entry name" value="MIP17260P"/>
    <property type="match status" value="1"/>
</dbReference>
<proteinExistence type="inferred from homology"/>
<dbReference type="SUPFAM" id="SSF81338">
    <property type="entry name" value="Aquaporin-like"/>
    <property type="match status" value="1"/>
</dbReference>
<feature type="transmembrane region" description="Helical" evidence="8">
    <location>
        <begin position="99"/>
        <end position="120"/>
    </location>
</feature>
<reference evidence="9 10" key="1">
    <citation type="submission" date="2024-06" db="EMBL/GenBank/DDBJ databases">
        <title>Complete genome of Phlyctema vagabunda strain 19-DSS-EL-015.</title>
        <authorList>
            <person name="Fiorenzani C."/>
        </authorList>
    </citation>
    <scope>NUCLEOTIDE SEQUENCE [LARGE SCALE GENOMIC DNA]</scope>
    <source>
        <strain evidence="9 10">19-DSS-EL-015</strain>
    </source>
</reference>
<comment type="subcellular location">
    <subcellularLocation>
        <location evidence="1">Membrane</location>
        <topology evidence="1">Multi-pass membrane protein</topology>
    </subcellularLocation>
</comment>
<organism evidence="9 10">
    <name type="scientific">Phlyctema vagabunda</name>
    <dbReference type="NCBI Taxonomy" id="108571"/>
    <lineage>
        <taxon>Eukaryota</taxon>
        <taxon>Fungi</taxon>
        <taxon>Dikarya</taxon>
        <taxon>Ascomycota</taxon>
        <taxon>Pezizomycotina</taxon>
        <taxon>Leotiomycetes</taxon>
        <taxon>Helotiales</taxon>
        <taxon>Dermateaceae</taxon>
        <taxon>Phlyctema</taxon>
    </lineage>
</organism>
<dbReference type="CDD" id="cd00333">
    <property type="entry name" value="MIP"/>
    <property type="match status" value="1"/>
</dbReference>
<dbReference type="EMBL" id="JBFCZG010000002">
    <property type="protein sequence ID" value="KAL3426074.1"/>
    <property type="molecule type" value="Genomic_DNA"/>
</dbReference>
<evidence type="ECO:0000256" key="3">
    <source>
        <dbReference type="ARBA" id="ARBA00022692"/>
    </source>
</evidence>
<evidence type="ECO:0000256" key="4">
    <source>
        <dbReference type="ARBA" id="ARBA00022989"/>
    </source>
</evidence>
<feature type="transmembrane region" description="Helical" evidence="8">
    <location>
        <begin position="257"/>
        <end position="277"/>
    </location>
</feature>
<keyword evidence="5 8" id="KW-0472">Membrane</keyword>
<dbReference type="InterPro" id="IPR034294">
    <property type="entry name" value="Aquaporin_transptr"/>
</dbReference>
<dbReference type="InterPro" id="IPR023271">
    <property type="entry name" value="Aquaporin-like"/>
</dbReference>
<evidence type="ECO:0000256" key="1">
    <source>
        <dbReference type="ARBA" id="ARBA00004141"/>
    </source>
</evidence>
<feature type="compositionally biased region" description="Basic and acidic residues" evidence="7">
    <location>
        <begin position="291"/>
        <end position="305"/>
    </location>
</feature>
<dbReference type="InterPro" id="IPR000425">
    <property type="entry name" value="MIP"/>
</dbReference>
<evidence type="ECO:0000256" key="5">
    <source>
        <dbReference type="ARBA" id="ARBA00023136"/>
    </source>
</evidence>